<keyword evidence="2" id="KW-1185">Reference proteome</keyword>
<organism evidence="1 2">
    <name type="scientific">Kingella denitrificans ATCC 33394</name>
    <dbReference type="NCBI Taxonomy" id="888741"/>
    <lineage>
        <taxon>Bacteria</taxon>
        <taxon>Pseudomonadati</taxon>
        <taxon>Pseudomonadota</taxon>
        <taxon>Betaproteobacteria</taxon>
        <taxon>Neisseriales</taxon>
        <taxon>Neisseriaceae</taxon>
        <taxon>Kingella</taxon>
    </lineage>
</organism>
<dbReference type="Proteomes" id="UP000004088">
    <property type="component" value="Unassembled WGS sequence"/>
</dbReference>
<dbReference type="AlphaFoldDB" id="F0F2V5"/>
<accession>F0F2V5</accession>
<protein>
    <submittedName>
        <fullName evidence="1">Uncharacterized protein</fullName>
    </submittedName>
</protein>
<reference evidence="1 2" key="1">
    <citation type="submission" date="2011-01" db="EMBL/GenBank/DDBJ databases">
        <authorList>
            <person name="Muzny D."/>
            <person name="Qin X."/>
            <person name="Deng J."/>
            <person name="Jiang H."/>
            <person name="Liu Y."/>
            <person name="Qu J."/>
            <person name="Song X.-Z."/>
            <person name="Zhang L."/>
            <person name="Thornton R."/>
            <person name="Coyle M."/>
            <person name="Francisco L."/>
            <person name="Jackson L."/>
            <person name="Javaid M."/>
            <person name="Korchina V."/>
            <person name="Kovar C."/>
            <person name="Mata R."/>
            <person name="Mathew T."/>
            <person name="Ngo R."/>
            <person name="Nguyen L."/>
            <person name="Nguyen N."/>
            <person name="Okwuonu G."/>
            <person name="Ongeri F."/>
            <person name="Pham C."/>
            <person name="Simmons D."/>
            <person name="Wilczek-Boney K."/>
            <person name="Hale W."/>
            <person name="Jakkamsetti A."/>
            <person name="Pham P."/>
            <person name="Ruth R."/>
            <person name="San Lucas F."/>
            <person name="Warren J."/>
            <person name="Zhang J."/>
            <person name="Zhao Z."/>
            <person name="Zhou C."/>
            <person name="Zhu D."/>
            <person name="Lee S."/>
            <person name="Bess C."/>
            <person name="Blankenburg K."/>
            <person name="Forbes L."/>
            <person name="Fu Q."/>
            <person name="Gubbala S."/>
            <person name="Hirani K."/>
            <person name="Jayaseelan J.C."/>
            <person name="Lara F."/>
            <person name="Munidasa M."/>
            <person name="Palculict T."/>
            <person name="Patil S."/>
            <person name="Pu L.-L."/>
            <person name="Saada N."/>
            <person name="Tang L."/>
            <person name="Weissenberger G."/>
            <person name="Zhu Y."/>
            <person name="Hemphill L."/>
            <person name="Shang Y."/>
            <person name="Youmans B."/>
            <person name="Ayvaz T."/>
            <person name="Ross M."/>
            <person name="Santibanez J."/>
            <person name="Aqrawi P."/>
            <person name="Gross S."/>
            <person name="Joshi V."/>
            <person name="Fowler G."/>
            <person name="Nazareth L."/>
            <person name="Reid J."/>
            <person name="Worley K."/>
            <person name="Petrosino J."/>
            <person name="Highlander S."/>
            <person name="Gibbs R."/>
        </authorList>
    </citation>
    <scope>NUCLEOTIDE SEQUENCE [LARGE SCALE GENOMIC DNA]</scope>
    <source>
        <strain evidence="1 2">ATCC 33394</strain>
    </source>
</reference>
<evidence type="ECO:0000313" key="1">
    <source>
        <dbReference type="EMBL" id="EGC16117.1"/>
    </source>
</evidence>
<gene>
    <name evidence="1" type="ORF">HMPREF9098_2440</name>
</gene>
<sequence>MAVYPRGISASKNKSAGCFGTESKAACTFIIILKTMIYAP</sequence>
<name>F0F2V5_9NEIS</name>
<comment type="caution">
    <text evidence="1">The sequence shown here is derived from an EMBL/GenBank/DDBJ whole genome shotgun (WGS) entry which is preliminary data.</text>
</comment>
<dbReference type="EMBL" id="AEWV01000046">
    <property type="protein sequence ID" value="EGC16117.1"/>
    <property type="molecule type" value="Genomic_DNA"/>
</dbReference>
<dbReference type="HOGENOM" id="CLU_3290973_0_0_4"/>
<proteinExistence type="predicted"/>
<evidence type="ECO:0000313" key="2">
    <source>
        <dbReference type="Proteomes" id="UP000004088"/>
    </source>
</evidence>